<dbReference type="Proteomes" id="UP001176941">
    <property type="component" value="Chromosome 22"/>
</dbReference>
<proteinExistence type="predicted"/>
<accession>A0ABN8YWJ0</accession>
<keyword evidence="3" id="KW-1185">Reference proteome</keyword>
<name>A0ABN8YWJ0_RANTA</name>
<evidence type="ECO:0000313" key="3">
    <source>
        <dbReference type="Proteomes" id="UP001176941"/>
    </source>
</evidence>
<protein>
    <submittedName>
        <fullName evidence="2">Uncharacterized protein</fullName>
    </submittedName>
</protein>
<evidence type="ECO:0000313" key="2">
    <source>
        <dbReference type="EMBL" id="CAI9164266.1"/>
    </source>
</evidence>
<evidence type="ECO:0000313" key="1">
    <source>
        <dbReference type="EMBL" id="CAI9164237.1"/>
    </source>
</evidence>
<dbReference type="EMBL" id="OX459958">
    <property type="protein sequence ID" value="CAI9164237.1"/>
    <property type="molecule type" value="Genomic_DNA"/>
</dbReference>
<organism evidence="2 3">
    <name type="scientific">Rangifer tarandus platyrhynchus</name>
    <name type="common">Svalbard reindeer</name>
    <dbReference type="NCBI Taxonomy" id="3082113"/>
    <lineage>
        <taxon>Eukaryota</taxon>
        <taxon>Metazoa</taxon>
        <taxon>Chordata</taxon>
        <taxon>Craniata</taxon>
        <taxon>Vertebrata</taxon>
        <taxon>Euteleostomi</taxon>
        <taxon>Mammalia</taxon>
        <taxon>Eutheria</taxon>
        <taxon>Laurasiatheria</taxon>
        <taxon>Artiodactyla</taxon>
        <taxon>Ruminantia</taxon>
        <taxon>Pecora</taxon>
        <taxon>Cervidae</taxon>
        <taxon>Odocoileinae</taxon>
        <taxon>Rangifer</taxon>
    </lineage>
</organism>
<sequence>MSFPSSEVSVRDFVSRFDPSGLGAEESLGLLDDCLEVAKHFKPHGFSCDKAEAGSSEWLAVDGLVSFSDNSKEQGGCFLRDRLDGGENGFEGV</sequence>
<gene>
    <name evidence="1" type="ORF">MRATA1EN1_LOCUS13199</name>
    <name evidence="2" type="ORF">MRATA1EN1_LOCUS13228</name>
</gene>
<reference evidence="2 3" key="1">
    <citation type="submission" date="2023-04" db="EMBL/GenBank/DDBJ databases">
        <authorList>
            <consortium name="ELIXIR-Norway"/>
        </authorList>
    </citation>
    <scope>NUCLEOTIDE SEQUENCE [LARGE SCALE GENOMIC DNA]</scope>
</reference>
<dbReference type="EMBL" id="OX459958">
    <property type="protein sequence ID" value="CAI9164266.1"/>
    <property type="molecule type" value="Genomic_DNA"/>
</dbReference>